<reference evidence="2" key="2">
    <citation type="submission" date="2024-04" db="EMBL/GenBank/DDBJ databases">
        <authorList>
            <person name="Kumar Pradhan S."/>
            <person name="Morrow J.L."/>
            <person name="Sharpe S.R."/>
            <person name="Karupannasamy A."/>
            <person name="Bynakal S."/>
            <person name="Ramasamy A."/>
            <person name="Riegler M."/>
        </authorList>
    </citation>
    <scope>NUCLEOTIDE SEQUENCE</scope>
    <source>
        <strain evidence="2">ZcSV-B2</strain>
    </source>
</reference>
<accession>A0AAU7L027</accession>
<feature type="transmembrane region" description="Helical" evidence="1">
    <location>
        <begin position="12"/>
        <end position="32"/>
    </location>
</feature>
<name>A0AAU7L027_9RHAB</name>
<evidence type="ECO:0000256" key="1">
    <source>
        <dbReference type="SAM" id="Phobius"/>
    </source>
</evidence>
<organism evidence="2">
    <name type="scientific">Zeugodacus cucurbitae sigmavirus-B2</name>
    <dbReference type="NCBI Taxonomy" id="3159479"/>
    <lineage>
        <taxon>Viruses</taxon>
        <taxon>Riboviria</taxon>
        <taxon>Orthornavirae</taxon>
        <taxon>Negarnaviricota</taxon>
        <taxon>Haploviricotina</taxon>
        <taxon>Monjiviricetes</taxon>
        <taxon>Mononegavirales</taxon>
        <taxon>Rhabdoviridae</taxon>
        <taxon>Alpharhabdovirinae</taxon>
        <taxon>Sigmavirus</taxon>
    </lineage>
</organism>
<proteinExistence type="predicted"/>
<dbReference type="EMBL" id="PP626163">
    <property type="protein sequence ID" value="XBO77526.1"/>
    <property type="molecule type" value="Viral_cRNA"/>
</dbReference>
<keyword evidence="1" id="KW-1133">Transmembrane helix</keyword>
<keyword evidence="1" id="KW-0812">Transmembrane</keyword>
<protein>
    <submittedName>
        <fullName evidence="2">X protein</fullName>
    </submittedName>
</protein>
<evidence type="ECO:0000313" key="2">
    <source>
        <dbReference type="EMBL" id="XBO77526.1"/>
    </source>
</evidence>
<sequence length="357" mass="41187">MGVCMRVRVEMYIFTNIVIWTVIVSLSTQNPMSSYHITRSLCQAEVNEEGTLEDLQIGVRSTYRIPWSTNVWINQTIKLIYPVNETYDLTVTHFCRLETDYSFLDGLITIEETMMENAVLNGMLNQRDVESSGIIELRLLPDEDISDGEITDIVGRSKPIPLSDVEQDQNPIYKSYNITQEIGGKNIGDKHSEGYLQIISDGGLRHEVGFSTRDVTSQGEVERNYIPGRSKKYRAQAIASVSKHVSPNRKISRSHLTNWKTHSKSVAYLKTRTTLLDIAQKKLFDTFNKMFSHFVRGQIGGCNRINTINMILYCFYRHKDDVKDQQMYIELLYHFIEILDKEIKIISEHRILDEITN</sequence>
<reference evidence="2" key="1">
    <citation type="journal article" date="2024" name="J. Invertebr. Pathol.">
        <title>RNA virus diversity and prevalence in field and laboratory populations of melon fly throughout its distribution.</title>
        <authorList>
            <person name="Kumar Pradhan S."/>
            <person name="Morrow J.L."/>
            <person name="Sharpe S.R."/>
            <person name="Karuppannasamy A."/>
            <person name="Ramasamy E."/>
            <person name="Bynakal S."/>
            <person name="Maligeppagol M."/>
            <person name="Ramasamy A."/>
            <person name="Riegler M."/>
        </authorList>
    </citation>
    <scope>NUCLEOTIDE SEQUENCE</scope>
    <source>
        <strain evidence="2">ZcSV-B2</strain>
    </source>
</reference>
<keyword evidence="1" id="KW-0472">Membrane</keyword>